<dbReference type="Proteomes" id="UP000595296">
    <property type="component" value="Chromosome"/>
</dbReference>
<protein>
    <submittedName>
        <fullName evidence="1">Uncharacterized protein</fullName>
    </submittedName>
</protein>
<reference evidence="1 2" key="1">
    <citation type="journal article" date="2021" name="Int. J. Syst. Evol. Microbiol.">
        <title>Characterization of a novel transitional group Rickettsia species (Rickettsia tillamookensis sp. nov.) from the western black-legged tick, Ixodes pacificus.</title>
        <authorList>
            <person name="Gauthier D.T."/>
            <person name="Karpathy S.E."/>
            <person name="Grizzard S.L."/>
            <person name="Batra D."/>
            <person name="Rowe L.A."/>
            <person name="Paddock C.D."/>
        </authorList>
    </citation>
    <scope>NUCLEOTIDE SEQUENCE [LARGE SCALE GENOMIC DNA]</scope>
    <source>
        <strain evidence="1 2">Tillamook 23</strain>
    </source>
</reference>
<keyword evidence="2" id="KW-1185">Reference proteome</keyword>
<dbReference type="RefSeq" id="WP_202069865.1">
    <property type="nucleotide sequence ID" value="NZ_CP060138.2"/>
</dbReference>
<organism evidence="1 2">
    <name type="scientific">Rickettsia tillamookensis</name>
    <dbReference type="NCBI Taxonomy" id="2761623"/>
    <lineage>
        <taxon>Bacteria</taxon>
        <taxon>Pseudomonadati</taxon>
        <taxon>Pseudomonadota</taxon>
        <taxon>Alphaproteobacteria</taxon>
        <taxon>Rickettsiales</taxon>
        <taxon>Rickettsiaceae</taxon>
        <taxon>Rickettsieae</taxon>
        <taxon>Rickettsia</taxon>
        <taxon>spotted fever group</taxon>
    </lineage>
</organism>
<dbReference type="EMBL" id="CP060138">
    <property type="protein sequence ID" value="QQV74899.1"/>
    <property type="molecule type" value="Genomic_DNA"/>
</dbReference>
<gene>
    <name evidence="1" type="ORF">H6P87_00441</name>
</gene>
<evidence type="ECO:0000313" key="1">
    <source>
        <dbReference type="EMBL" id="QQV74899.1"/>
    </source>
</evidence>
<accession>A0A9E6MHH0</accession>
<sequence length="75" mass="8636">MLKSENTQKSAKAPKVIREDIFFRPYGLPSYSIRYMDDGTTIYSESESLYSNDKVKVIGHDPGYFHKYFAGLGFE</sequence>
<proteinExistence type="predicted"/>
<name>A0A9E6MHH0_9RICK</name>
<evidence type="ECO:0000313" key="2">
    <source>
        <dbReference type="Proteomes" id="UP000595296"/>
    </source>
</evidence>